<dbReference type="Proteomes" id="UP000027822">
    <property type="component" value="Unassembled WGS sequence"/>
</dbReference>
<dbReference type="STRING" id="574376.BAMA_22445"/>
<keyword evidence="1" id="KW-0472">Membrane</keyword>
<proteinExistence type="predicted"/>
<sequence length="105" mass="12607">MKCEKGSVMLEMLVSLILLMMVASLIFPQTLLIMKERKNIQMKYKAQVLLQEEAALYLYENGEMLPKVKEEEGITYMLRWEDEKVCVLWEDVRQHEMKRCRYVEK</sequence>
<dbReference type="AlphaFoldDB" id="A0A073JZ83"/>
<dbReference type="RefSeq" id="WP_034638888.1">
    <property type="nucleotide sequence ID" value="NZ_CBCSJC010000005.1"/>
</dbReference>
<gene>
    <name evidence="2" type="ORF">BAMA_22445</name>
</gene>
<dbReference type="eggNOG" id="ENOG5032QSM">
    <property type="taxonomic scope" value="Bacteria"/>
</dbReference>
<organism evidence="2 3">
    <name type="scientific">Bacillus manliponensis</name>
    <dbReference type="NCBI Taxonomy" id="574376"/>
    <lineage>
        <taxon>Bacteria</taxon>
        <taxon>Bacillati</taxon>
        <taxon>Bacillota</taxon>
        <taxon>Bacilli</taxon>
        <taxon>Bacillales</taxon>
        <taxon>Bacillaceae</taxon>
        <taxon>Bacillus</taxon>
        <taxon>Bacillus cereus group</taxon>
    </lineage>
</organism>
<protein>
    <submittedName>
        <fullName evidence="2">Competence protein ComG</fullName>
    </submittedName>
</protein>
<evidence type="ECO:0000313" key="2">
    <source>
        <dbReference type="EMBL" id="KEK19555.1"/>
    </source>
</evidence>
<comment type="caution">
    <text evidence="2">The sequence shown here is derived from an EMBL/GenBank/DDBJ whole genome shotgun (WGS) entry which is preliminary data.</text>
</comment>
<evidence type="ECO:0000256" key="1">
    <source>
        <dbReference type="SAM" id="Phobius"/>
    </source>
</evidence>
<feature type="transmembrane region" description="Helical" evidence="1">
    <location>
        <begin position="12"/>
        <end position="34"/>
    </location>
</feature>
<reference evidence="2 3" key="1">
    <citation type="submission" date="2014-06" db="EMBL/GenBank/DDBJ databases">
        <title>Draft genome sequence of Bacillus manliponensis JCM 15802 (MCCC 1A00708).</title>
        <authorList>
            <person name="Lai Q."/>
            <person name="Liu Y."/>
            <person name="Shao Z."/>
        </authorList>
    </citation>
    <scope>NUCLEOTIDE SEQUENCE [LARGE SCALE GENOMIC DNA]</scope>
    <source>
        <strain evidence="2 3">JCM 15802</strain>
    </source>
</reference>
<name>A0A073JZ83_9BACI</name>
<accession>A0A073JZ83</accession>
<keyword evidence="3" id="KW-1185">Reference proteome</keyword>
<dbReference type="EMBL" id="JOTN01000007">
    <property type="protein sequence ID" value="KEK19555.1"/>
    <property type="molecule type" value="Genomic_DNA"/>
</dbReference>
<evidence type="ECO:0000313" key="3">
    <source>
        <dbReference type="Proteomes" id="UP000027822"/>
    </source>
</evidence>
<keyword evidence="1" id="KW-0812">Transmembrane</keyword>
<keyword evidence="1" id="KW-1133">Transmembrane helix</keyword>
<dbReference type="OrthoDB" id="2879991at2"/>